<dbReference type="GO" id="GO:0016787">
    <property type="term" value="F:hydrolase activity"/>
    <property type="evidence" value="ECO:0007669"/>
    <property type="project" value="UniProtKB-KW"/>
</dbReference>
<reference evidence="6 7" key="1">
    <citation type="submission" date="2019-07" db="EMBL/GenBank/DDBJ databases">
        <title>Whole genome shotgun sequence of Pseudonocardia asaccharolytica NBRC 16224.</title>
        <authorList>
            <person name="Hosoyama A."/>
            <person name="Uohara A."/>
            <person name="Ohji S."/>
            <person name="Ichikawa N."/>
        </authorList>
    </citation>
    <scope>NUCLEOTIDE SEQUENCE [LARGE SCALE GENOMIC DNA]</scope>
    <source>
        <strain evidence="6 7">NBRC 16224</strain>
    </source>
</reference>
<evidence type="ECO:0000256" key="3">
    <source>
        <dbReference type="ARBA" id="ARBA00022801"/>
    </source>
</evidence>
<name>A0A511D5Z8_9PSEU</name>
<keyword evidence="7" id="KW-1185">Reference proteome</keyword>
<evidence type="ECO:0000259" key="5">
    <source>
        <dbReference type="Pfam" id="PF01850"/>
    </source>
</evidence>
<dbReference type="InterPro" id="IPR002716">
    <property type="entry name" value="PIN_dom"/>
</dbReference>
<dbReference type="Proteomes" id="UP000321328">
    <property type="component" value="Unassembled WGS sequence"/>
</dbReference>
<comment type="caution">
    <text evidence="6">The sequence shown here is derived from an EMBL/GenBank/DDBJ whole genome shotgun (WGS) entry which is preliminary data.</text>
</comment>
<organism evidence="6 7">
    <name type="scientific">Pseudonocardia asaccharolytica DSM 44247 = NBRC 16224</name>
    <dbReference type="NCBI Taxonomy" id="1123024"/>
    <lineage>
        <taxon>Bacteria</taxon>
        <taxon>Bacillati</taxon>
        <taxon>Actinomycetota</taxon>
        <taxon>Actinomycetes</taxon>
        <taxon>Pseudonocardiales</taxon>
        <taxon>Pseudonocardiaceae</taxon>
        <taxon>Pseudonocardia</taxon>
    </lineage>
</organism>
<evidence type="ECO:0000313" key="7">
    <source>
        <dbReference type="Proteomes" id="UP000321328"/>
    </source>
</evidence>
<dbReference type="GO" id="GO:0046872">
    <property type="term" value="F:metal ion binding"/>
    <property type="evidence" value="ECO:0007669"/>
    <property type="project" value="UniProtKB-KW"/>
</dbReference>
<keyword evidence="1" id="KW-0540">Nuclease</keyword>
<dbReference type="RefSeq" id="WP_028929303.1">
    <property type="nucleotide sequence ID" value="NZ_AUII01000004.1"/>
</dbReference>
<evidence type="ECO:0000256" key="2">
    <source>
        <dbReference type="ARBA" id="ARBA00022723"/>
    </source>
</evidence>
<keyword evidence="3" id="KW-0378">Hydrolase</keyword>
<protein>
    <recommendedName>
        <fullName evidence="5">PIN domain-containing protein</fullName>
    </recommendedName>
</protein>
<dbReference type="InterPro" id="IPR029060">
    <property type="entry name" value="PIN-like_dom_sf"/>
</dbReference>
<sequence>MLDPATNFDVAPIMAETTEHFDRVLLDKLPDPFDRFILATAAQLRTPLVTADRAISSAGVVPVIW</sequence>
<proteinExistence type="predicted"/>
<evidence type="ECO:0000313" key="6">
    <source>
        <dbReference type="EMBL" id="GEL18358.1"/>
    </source>
</evidence>
<gene>
    <name evidence="6" type="ORF">PA7_21950</name>
</gene>
<dbReference type="SUPFAM" id="SSF88723">
    <property type="entry name" value="PIN domain-like"/>
    <property type="match status" value="1"/>
</dbReference>
<feature type="domain" description="PIN" evidence="5">
    <location>
        <begin position="6"/>
        <end position="58"/>
    </location>
</feature>
<dbReference type="GO" id="GO:0004518">
    <property type="term" value="F:nuclease activity"/>
    <property type="evidence" value="ECO:0007669"/>
    <property type="project" value="UniProtKB-KW"/>
</dbReference>
<dbReference type="EMBL" id="BJVI01000019">
    <property type="protein sequence ID" value="GEL18358.1"/>
    <property type="molecule type" value="Genomic_DNA"/>
</dbReference>
<dbReference type="AlphaFoldDB" id="A0A511D5Z8"/>
<evidence type="ECO:0000256" key="4">
    <source>
        <dbReference type="ARBA" id="ARBA00022842"/>
    </source>
</evidence>
<accession>A0A511D5Z8</accession>
<dbReference type="STRING" id="1123024.GCA_000423625_01229"/>
<keyword evidence="4" id="KW-0460">Magnesium</keyword>
<evidence type="ECO:0000256" key="1">
    <source>
        <dbReference type="ARBA" id="ARBA00022722"/>
    </source>
</evidence>
<dbReference type="Pfam" id="PF01850">
    <property type="entry name" value="PIN"/>
    <property type="match status" value="1"/>
</dbReference>
<keyword evidence="2" id="KW-0479">Metal-binding</keyword>